<dbReference type="PANTHER" id="PTHR47926">
    <property type="entry name" value="PENTATRICOPEPTIDE REPEAT-CONTAINING PROTEIN"/>
    <property type="match status" value="1"/>
</dbReference>
<dbReference type="Gene3D" id="1.25.40.10">
    <property type="entry name" value="Tetratricopeptide repeat domain"/>
    <property type="match status" value="5"/>
</dbReference>
<dbReference type="Proteomes" id="UP000187203">
    <property type="component" value="Unassembled WGS sequence"/>
</dbReference>
<comment type="similarity">
    <text evidence="1">Belongs to the PPR family. PCMP-H subfamily.</text>
</comment>
<dbReference type="FunFam" id="1.25.40.10:FF:000366">
    <property type="entry name" value="Pentatricopeptide (PPR) repeat-containing protein"/>
    <property type="match status" value="1"/>
</dbReference>
<dbReference type="AlphaFoldDB" id="A0A1R3KML0"/>
<dbReference type="SUPFAM" id="SSF48452">
    <property type="entry name" value="TPR-like"/>
    <property type="match status" value="1"/>
</dbReference>
<organism evidence="5 6">
    <name type="scientific">Corchorus olitorius</name>
    <dbReference type="NCBI Taxonomy" id="93759"/>
    <lineage>
        <taxon>Eukaryota</taxon>
        <taxon>Viridiplantae</taxon>
        <taxon>Streptophyta</taxon>
        <taxon>Embryophyta</taxon>
        <taxon>Tracheophyta</taxon>
        <taxon>Spermatophyta</taxon>
        <taxon>Magnoliopsida</taxon>
        <taxon>eudicotyledons</taxon>
        <taxon>Gunneridae</taxon>
        <taxon>Pentapetalae</taxon>
        <taxon>rosids</taxon>
        <taxon>malvids</taxon>
        <taxon>Malvales</taxon>
        <taxon>Malvaceae</taxon>
        <taxon>Grewioideae</taxon>
        <taxon>Apeibeae</taxon>
        <taxon>Corchorus</taxon>
    </lineage>
</organism>
<dbReference type="GO" id="GO:0009451">
    <property type="term" value="P:RNA modification"/>
    <property type="evidence" value="ECO:0007669"/>
    <property type="project" value="InterPro"/>
</dbReference>
<dbReference type="Pfam" id="PF14432">
    <property type="entry name" value="DYW_deaminase"/>
    <property type="match status" value="1"/>
</dbReference>
<keyword evidence="2" id="KW-0677">Repeat</keyword>
<dbReference type="PANTHER" id="PTHR47926:SF436">
    <property type="entry name" value="PENTATRICOPEPTIDE REPEAT-CONTAINING PROTEIN ELI1, CHLOROPLASTIC-LIKE ISOFORM X2"/>
    <property type="match status" value="1"/>
</dbReference>
<dbReference type="InterPro" id="IPR046848">
    <property type="entry name" value="E_motif"/>
</dbReference>
<gene>
    <name evidence="5" type="ORF">COLO4_06586</name>
</gene>
<dbReference type="Pfam" id="PF20431">
    <property type="entry name" value="E_motif"/>
    <property type="match status" value="1"/>
</dbReference>
<dbReference type="STRING" id="93759.A0A1R3KML0"/>
<feature type="repeat" description="PPR" evidence="3">
    <location>
        <begin position="374"/>
        <end position="408"/>
    </location>
</feature>
<dbReference type="OrthoDB" id="185373at2759"/>
<evidence type="ECO:0000313" key="6">
    <source>
        <dbReference type="Proteomes" id="UP000187203"/>
    </source>
</evidence>
<dbReference type="InterPro" id="IPR032867">
    <property type="entry name" value="DYW_dom"/>
</dbReference>
<dbReference type="FunFam" id="1.25.40.10:FF:003117">
    <property type="entry name" value="Uncharacterized protein"/>
    <property type="match status" value="1"/>
</dbReference>
<name>A0A1R3KML0_9ROSI</name>
<accession>A0A1R3KML0</accession>
<dbReference type="InterPro" id="IPR046849">
    <property type="entry name" value="E2_motif"/>
</dbReference>
<feature type="repeat" description="PPR" evidence="3">
    <location>
        <begin position="273"/>
        <end position="307"/>
    </location>
</feature>
<feature type="repeat" description="PPR" evidence="3">
    <location>
        <begin position="211"/>
        <end position="245"/>
    </location>
</feature>
<proteinExistence type="inferred from homology"/>
<dbReference type="Pfam" id="PF20430">
    <property type="entry name" value="Eplus_motif"/>
    <property type="match status" value="1"/>
</dbReference>
<dbReference type="FunFam" id="1.25.40.10:FF:000031">
    <property type="entry name" value="Pentatricopeptide repeat-containing protein mitochondrial"/>
    <property type="match status" value="1"/>
</dbReference>
<dbReference type="GO" id="GO:0008270">
    <property type="term" value="F:zinc ion binding"/>
    <property type="evidence" value="ECO:0007669"/>
    <property type="project" value="InterPro"/>
</dbReference>
<feature type="repeat" description="PPR" evidence="3">
    <location>
        <begin position="180"/>
        <end position="210"/>
    </location>
</feature>
<dbReference type="Pfam" id="PF13041">
    <property type="entry name" value="PPR_2"/>
    <property type="match status" value="2"/>
</dbReference>
<dbReference type="EMBL" id="AWUE01012788">
    <property type="protein sequence ID" value="OMP08322.1"/>
    <property type="molecule type" value="Genomic_DNA"/>
</dbReference>
<evidence type="ECO:0000259" key="4">
    <source>
        <dbReference type="Pfam" id="PF14432"/>
    </source>
</evidence>
<dbReference type="InterPro" id="IPR002885">
    <property type="entry name" value="PPR_rpt"/>
</dbReference>
<dbReference type="Pfam" id="PF12854">
    <property type="entry name" value="PPR_1"/>
    <property type="match status" value="1"/>
</dbReference>
<dbReference type="InterPro" id="IPR011990">
    <property type="entry name" value="TPR-like_helical_dom_sf"/>
</dbReference>
<evidence type="ECO:0000256" key="1">
    <source>
        <dbReference type="ARBA" id="ARBA00006643"/>
    </source>
</evidence>
<evidence type="ECO:0000313" key="5">
    <source>
        <dbReference type="EMBL" id="OMP08322.1"/>
    </source>
</evidence>
<feature type="domain" description="DYW" evidence="4">
    <location>
        <begin position="589"/>
        <end position="682"/>
    </location>
</feature>
<keyword evidence="6" id="KW-1185">Reference proteome</keyword>
<dbReference type="InterPro" id="IPR046960">
    <property type="entry name" value="PPR_At4g14850-like_plant"/>
</dbReference>
<comment type="caution">
    <text evidence="5">The sequence shown here is derived from an EMBL/GenBank/DDBJ whole genome shotgun (WGS) entry which is preliminary data.</text>
</comment>
<reference evidence="6" key="1">
    <citation type="submission" date="2013-09" db="EMBL/GenBank/DDBJ databases">
        <title>Corchorus olitorius genome sequencing.</title>
        <authorList>
            <person name="Alam M."/>
            <person name="Haque M.S."/>
            <person name="Islam M.S."/>
            <person name="Emdad E.M."/>
            <person name="Islam M.M."/>
            <person name="Ahmed B."/>
            <person name="Halim A."/>
            <person name="Hossen Q.M.M."/>
            <person name="Hossain M.Z."/>
            <person name="Ahmed R."/>
            <person name="Khan M.M."/>
            <person name="Islam R."/>
            <person name="Rashid M.M."/>
            <person name="Khan S.A."/>
            <person name="Rahman M.S."/>
            <person name="Alam M."/>
            <person name="Yahiya A.S."/>
            <person name="Khan M.S."/>
            <person name="Azam M.S."/>
            <person name="Haque T."/>
            <person name="Lashkar M.Z.H."/>
            <person name="Akhand A.I."/>
            <person name="Morshed G."/>
            <person name="Roy S."/>
            <person name="Uddin K.S."/>
            <person name="Rabeya T."/>
            <person name="Hossain A.S."/>
            <person name="Chowdhury A."/>
            <person name="Snigdha A.R."/>
            <person name="Mortoza M.S."/>
            <person name="Matin S.A."/>
            <person name="Hoque S.M.E."/>
            <person name="Islam M.K."/>
            <person name="Roy D.K."/>
            <person name="Haider R."/>
            <person name="Moosa M.M."/>
            <person name="Elias S.M."/>
            <person name="Hasan A.M."/>
            <person name="Jahan S."/>
            <person name="Shafiuddin M."/>
            <person name="Mahmood N."/>
            <person name="Shommy N.S."/>
        </authorList>
    </citation>
    <scope>NUCLEOTIDE SEQUENCE [LARGE SCALE GENOMIC DNA]</scope>
    <source>
        <strain evidence="6">cv. O-4</strain>
    </source>
</reference>
<dbReference type="Pfam" id="PF01535">
    <property type="entry name" value="PPR"/>
    <property type="match status" value="5"/>
</dbReference>
<dbReference type="GO" id="GO:0003723">
    <property type="term" value="F:RNA binding"/>
    <property type="evidence" value="ECO:0007669"/>
    <property type="project" value="InterPro"/>
</dbReference>
<evidence type="ECO:0000256" key="2">
    <source>
        <dbReference type="ARBA" id="ARBA00022737"/>
    </source>
</evidence>
<dbReference type="PROSITE" id="PS51375">
    <property type="entry name" value="PPR"/>
    <property type="match status" value="4"/>
</dbReference>
<dbReference type="NCBIfam" id="TIGR00756">
    <property type="entry name" value="PPR"/>
    <property type="match status" value="6"/>
</dbReference>
<evidence type="ECO:0000256" key="3">
    <source>
        <dbReference type="PROSITE-ProRule" id="PRU00708"/>
    </source>
</evidence>
<protein>
    <recommendedName>
        <fullName evidence="4">DYW domain-containing protein</fullName>
    </recommendedName>
</protein>
<sequence length="682" mass="77088">MQTLAPSDTLHQHFPQGLHFSLLKSSKTHQETQQLHAFSLKTGIFTHLSVSSRLLSLYADPKINNLRYARSVFDRIQHPTLVLWNIIIKCYVENQRSYEGISLFAELLAHFLPDEFTFPCVIKGCAKLNALKEGKQIHGLVLKLGFGLYKFVQSSLVNLYSKCGEIGSAQKVFDEIDEKDLILWNSLLDGYARCGEVKVAMKVFEEMPEKDTYSWTVLIDGLAKSGEVETAREIFEMMPKRNIISWNTMINGYMKAGDVNSARKLFSQMSTRDLITWNSMIGGFELNLRFVEALEMFERMLKEEFRPSQATLVSVISSVSGLASLAKGRSIHSYIVKNGIELDGVVGTVLIEMYSKCGSIDSALAVFRTINHKKLGHWTAIIVGLSIHGMAEHALKLFLEMRKIGVKPNAITCVGVLNACSHAGLINDGRGYFKMMINEYGIKPTIEHYGCLVDMLCRAGYLEEAKGTIEEMPMRPNKVIWMTLLSGARIRGNTKIGEYAAYHLIEVAPETIGGYVVLSNMYAVAGEWDKVSKVRDMMKKRGLRKEPGCSLIEHRGMHHEFIVGDKSHPQTKEIYSKLSEMREKLKLAGHIPDTSQVLLYIEEEEEKEAELEHHSERLAIAFGLINVDAGCPIRIMKNLRVCNDCHSVTKLLSKIYSREIIVRDNSRFHHFKNGLCSCKDFW</sequence>